<evidence type="ECO:0000256" key="2">
    <source>
        <dbReference type="ARBA" id="ARBA00004718"/>
    </source>
</evidence>
<feature type="region of interest" description="Disordered" evidence="11">
    <location>
        <begin position="71"/>
        <end position="99"/>
    </location>
</feature>
<dbReference type="InterPro" id="IPR038654">
    <property type="entry name" value="PINIT_sf"/>
</dbReference>
<dbReference type="Pfam" id="PF02891">
    <property type="entry name" value="zf-MIZ"/>
    <property type="match status" value="1"/>
</dbReference>
<dbReference type="GO" id="GO:0097240">
    <property type="term" value="P:chromosome attachment to the nuclear envelope"/>
    <property type="evidence" value="ECO:0007669"/>
    <property type="project" value="UniProtKB-ARBA"/>
</dbReference>
<dbReference type="PROSITE" id="PS50800">
    <property type="entry name" value="SAP"/>
    <property type="match status" value="1"/>
</dbReference>
<evidence type="ECO:0000256" key="4">
    <source>
        <dbReference type="ARBA" id="ARBA00022679"/>
    </source>
</evidence>
<dbReference type="GO" id="GO:0005634">
    <property type="term" value="C:nucleus"/>
    <property type="evidence" value="ECO:0007669"/>
    <property type="project" value="UniProtKB-SubCell"/>
</dbReference>
<dbReference type="SMART" id="SM00513">
    <property type="entry name" value="SAP"/>
    <property type="match status" value="1"/>
</dbReference>
<feature type="domain" description="PINIT" evidence="14">
    <location>
        <begin position="138"/>
        <end position="303"/>
    </location>
</feature>
<dbReference type="InterPro" id="IPR003034">
    <property type="entry name" value="SAP_dom"/>
</dbReference>
<feature type="domain" description="SAP" evidence="12">
    <location>
        <begin position="12"/>
        <end position="46"/>
    </location>
</feature>
<evidence type="ECO:0008006" key="17">
    <source>
        <dbReference type="Google" id="ProtNLM"/>
    </source>
</evidence>
<dbReference type="Pfam" id="PF14324">
    <property type="entry name" value="PINIT"/>
    <property type="match status" value="1"/>
</dbReference>
<evidence type="ECO:0000256" key="8">
    <source>
        <dbReference type="ARBA" id="ARBA00022833"/>
    </source>
</evidence>
<evidence type="ECO:0000256" key="10">
    <source>
        <dbReference type="PROSITE-ProRule" id="PRU00452"/>
    </source>
</evidence>
<dbReference type="PROSITE" id="PS51044">
    <property type="entry name" value="ZF_SP_RING"/>
    <property type="match status" value="1"/>
</dbReference>
<keyword evidence="4" id="KW-0808">Transferase</keyword>
<evidence type="ECO:0000256" key="5">
    <source>
        <dbReference type="ARBA" id="ARBA00022723"/>
    </source>
</evidence>
<dbReference type="InterPro" id="IPR023321">
    <property type="entry name" value="PINIT"/>
</dbReference>
<comment type="pathway">
    <text evidence="2">Protein modification; protein sumoylation.</text>
</comment>
<evidence type="ECO:0000259" key="14">
    <source>
        <dbReference type="PROSITE" id="PS51466"/>
    </source>
</evidence>
<feature type="compositionally biased region" description="Low complexity" evidence="11">
    <location>
        <begin position="564"/>
        <end position="579"/>
    </location>
</feature>
<feature type="compositionally biased region" description="Low complexity" evidence="11">
    <location>
        <begin position="518"/>
        <end position="551"/>
    </location>
</feature>
<dbReference type="PROSITE" id="PS51466">
    <property type="entry name" value="PINIT"/>
    <property type="match status" value="1"/>
</dbReference>
<dbReference type="GO" id="GO:0003712">
    <property type="term" value="F:transcription coregulator activity"/>
    <property type="evidence" value="ECO:0007669"/>
    <property type="project" value="TreeGrafter"/>
</dbReference>
<dbReference type="GO" id="GO:0006357">
    <property type="term" value="P:regulation of transcription by RNA polymerase II"/>
    <property type="evidence" value="ECO:0007669"/>
    <property type="project" value="TreeGrafter"/>
</dbReference>
<evidence type="ECO:0000256" key="3">
    <source>
        <dbReference type="ARBA" id="ARBA00005383"/>
    </source>
</evidence>
<evidence type="ECO:0000256" key="1">
    <source>
        <dbReference type="ARBA" id="ARBA00004123"/>
    </source>
</evidence>
<keyword evidence="8" id="KW-0862">Zinc</keyword>
<gene>
    <name evidence="15" type="ORF">RN001_001002</name>
</gene>
<dbReference type="InterPro" id="IPR013083">
    <property type="entry name" value="Znf_RING/FYVE/PHD"/>
</dbReference>
<accession>A0AAN7SCI4</accession>
<dbReference type="PANTHER" id="PTHR10782:SF94">
    <property type="entry name" value="SUPPRESSOR OF VARIEGATION 2-10, ISOFORM I"/>
    <property type="match status" value="1"/>
</dbReference>
<keyword evidence="6 10" id="KW-0863">Zinc-finger</keyword>
<evidence type="ECO:0000256" key="6">
    <source>
        <dbReference type="ARBA" id="ARBA00022771"/>
    </source>
</evidence>
<evidence type="ECO:0000256" key="7">
    <source>
        <dbReference type="ARBA" id="ARBA00022786"/>
    </source>
</evidence>
<proteinExistence type="inferred from homology"/>
<dbReference type="InterPro" id="IPR036361">
    <property type="entry name" value="SAP_dom_sf"/>
</dbReference>
<dbReference type="AlphaFoldDB" id="A0AAN7SCI4"/>
<comment type="subcellular location">
    <subcellularLocation>
        <location evidence="1">Nucleus</location>
    </subcellularLocation>
</comment>
<keyword evidence="16" id="KW-1185">Reference proteome</keyword>
<dbReference type="Pfam" id="PF02037">
    <property type="entry name" value="SAP"/>
    <property type="match status" value="1"/>
</dbReference>
<dbReference type="Gene3D" id="2.60.120.780">
    <property type="entry name" value="PINIT domain"/>
    <property type="match status" value="1"/>
</dbReference>
<dbReference type="GO" id="GO:0000785">
    <property type="term" value="C:chromatin"/>
    <property type="evidence" value="ECO:0007669"/>
    <property type="project" value="TreeGrafter"/>
</dbReference>
<evidence type="ECO:0000313" key="15">
    <source>
        <dbReference type="EMBL" id="KAK4884731.1"/>
    </source>
</evidence>
<evidence type="ECO:0000256" key="11">
    <source>
        <dbReference type="SAM" id="MobiDB-lite"/>
    </source>
</evidence>
<reference evidence="16" key="1">
    <citation type="submission" date="2023-01" db="EMBL/GenBank/DDBJ databases">
        <title>Key to firefly adult light organ development and bioluminescence: homeobox transcription factors regulate luciferase expression and transportation to peroxisome.</title>
        <authorList>
            <person name="Fu X."/>
        </authorList>
    </citation>
    <scope>NUCLEOTIDE SEQUENCE [LARGE SCALE GENOMIC DNA]</scope>
</reference>
<evidence type="ECO:0000313" key="16">
    <source>
        <dbReference type="Proteomes" id="UP001353858"/>
    </source>
</evidence>
<organism evidence="15 16">
    <name type="scientific">Aquatica leii</name>
    <dbReference type="NCBI Taxonomy" id="1421715"/>
    <lineage>
        <taxon>Eukaryota</taxon>
        <taxon>Metazoa</taxon>
        <taxon>Ecdysozoa</taxon>
        <taxon>Arthropoda</taxon>
        <taxon>Hexapoda</taxon>
        <taxon>Insecta</taxon>
        <taxon>Pterygota</taxon>
        <taxon>Neoptera</taxon>
        <taxon>Endopterygota</taxon>
        <taxon>Coleoptera</taxon>
        <taxon>Polyphaga</taxon>
        <taxon>Elateriformia</taxon>
        <taxon>Elateroidea</taxon>
        <taxon>Lampyridae</taxon>
        <taxon>Luciolinae</taxon>
        <taxon>Aquatica</taxon>
    </lineage>
</organism>
<dbReference type="FunFam" id="2.60.120.780:FF:000001">
    <property type="entry name" value="E3 SUMO-protein ligase PIAS2 isoform X1"/>
    <property type="match status" value="1"/>
</dbReference>
<evidence type="ECO:0000256" key="9">
    <source>
        <dbReference type="ARBA" id="ARBA00023242"/>
    </source>
</evidence>
<dbReference type="Gene3D" id="3.30.40.10">
    <property type="entry name" value="Zinc/RING finger domain, C3HC4 (zinc finger)"/>
    <property type="match status" value="1"/>
</dbReference>
<dbReference type="EMBL" id="JARPUR010000001">
    <property type="protein sequence ID" value="KAK4884731.1"/>
    <property type="molecule type" value="Genomic_DNA"/>
</dbReference>
<comment type="similarity">
    <text evidence="3">Belongs to the PIAS family.</text>
</comment>
<evidence type="ECO:0000259" key="12">
    <source>
        <dbReference type="PROSITE" id="PS50800"/>
    </source>
</evidence>
<dbReference type="PANTHER" id="PTHR10782">
    <property type="entry name" value="ZINC FINGER MIZ DOMAIN-CONTAINING PROTEIN"/>
    <property type="match status" value="1"/>
</dbReference>
<dbReference type="SUPFAM" id="SSF68906">
    <property type="entry name" value="SAP domain"/>
    <property type="match status" value="1"/>
</dbReference>
<sequence length="660" mass="73604">MSDNIDDLRNMLITFRVSELQMLLGFAGRNKSGRKNELQQRALELLHVRSHPIHQKIRDLYKTIQQSGALNNTSASNQSGGDSANLSMPQQQGNSSRATATVHPYNIEARQMSTRQAAMYNQNIYQQYQHYAQKQQQNVINNSYPVHPDVKFKRLPFFDVIADLLKPSSLVPQNNQRIQESQFYFHLTPQQATDVASSRDIRPGSKCEYIKQVQLRFCLLETTCEQEDCFPPNVVVKVNNKLCPLPNPIPTNKPGVEPKRPPRPVNITPMVKLSPTVTNAIHVSWAADYTRGYAITVALVHKRNSNDLLQRLKSRGMKHSDHTRALIKEKLNEDADCEIATTCLRVSLMCPLGKMRMSTPCRSITCQHLQCFDALLFLQMNERKPTWSCPVCDKPALYDNLVIDGYFQDVLSSSTTEVSEIQLHKDGSWSSQTAEKKAVARVEKVPDDSIEIISDDIEVVSSVVNKVESSSNDLPNDETTPKEKEICVDLTATDSDDDEPLAKRRALNPKPDSTIKFSDTTSVSSSSNQSRVTSTPGPSSVSSSGYPASPSIINLDSPSPPRSPQNASASQTSSTQPPSCMMMSNGTTIESVPTINNALAMPFLDLETETNNTSYSCISENSRGRNILKKRSLPTRNLPGFNKIIGRERLHANIRLQLTQ</sequence>
<dbReference type="GO" id="GO:0008270">
    <property type="term" value="F:zinc ion binding"/>
    <property type="evidence" value="ECO:0007669"/>
    <property type="project" value="UniProtKB-KW"/>
</dbReference>
<name>A0AAN7SCI4_9COLE</name>
<comment type="caution">
    <text evidence="15">The sequence shown here is derived from an EMBL/GenBank/DDBJ whole genome shotgun (WGS) entry which is preliminary data.</text>
</comment>
<dbReference type="FunFam" id="3.30.40.10:FF:000247">
    <property type="entry name" value="Uncharacterized protein, isoform B"/>
    <property type="match status" value="1"/>
</dbReference>
<dbReference type="FunFam" id="1.10.720.30:FF:000001">
    <property type="entry name" value="E3 SUMO-protein ligase PIAS2 isoform 1"/>
    <property type="match status" value="1"/>
</dbReference>
<keyword evidence="7" id="KW-0833">Ubl conjugation pathway</keyword>
<protein>
    <recommendedName>
        <fullName evidence="17">E3 SUMO-protein ligase PIAS2</fullName>
    </recommendedName>
</protein>
<dbReference type="Proteomes" id="UP001353858">
    <property type="component" value="Unassembled WGS sequence"/>
</dbReference>
<keyword evidence="5" id="KW-0479">Metal-binding</keyword>
<evidence type="ECO:0000259" key="13">
    <source>
        <dbReference type="PROSITE" id="PS51044"/>
    </source>
</evidence>
<dbReference type="Gene3D" id="1.10.720.30">
    <property type="entry name" value="SAP domain"/>
    <property type="match status" value="1"/>
</dbReference>
<dbReference type="GO" id="GO:0061665">
    <property type="term" value="F:SUMO ligase activity"/>
    <property type="evidence" value="ECO:0007669"/>
    <property type="project" value="TreeGrafter"/>
</dbReference>
<dbReference type="InterPro" id="IPR004181">
    <property type="entry name" value="Znf_MIZ"/>
</dbReference>
<feature type="domain" description="SP-RING-type" evidence="13">
    <location>
        <begin position="335"/>
        <end position="416"/>
    </location>
</feature>
<feature type="region of interest" description="Disordered" evidence="11">
    <location>
        <begin position="466"/>
        <end position="583"/>
    </location>
</feature>
<keyword evidence="9" id="KW-0539">Nucleus</keyword>
<dbReference type="GO" id="GO:0016925">
    <property type="term" value="P:protein sumoylation"/>
    <property type="evidence" value="ECO:0007669"/>
    <property type="project" value="TreeGrafter"/>
</dbReference>